<evidence type="ECO:0000256" key="1">
    <source>
        <dbReference type="SAM" id="MobiDB-lite"/>
    </source>
</evidence>
<dbReference type="RefSeq" id="WP_133641543.1">
    <property type="nucleotide sequence ID" value="NZ_SNZV01000008.1"/>
</dbReference>
<keyword evidence="3" id="KW-1185">Reference proteome</keyword>
<evidence type="ECO:0000313" key="3">
    <source>
        <dbReference type="Proteomes" id="UP000294752"/>
    </source>
</evidence>
<sequence>MENFLPVLLIVAGVVYKIYTEYQKEQEKASKRRPNVPPTNTVPPFPNPEQYKKTQLPPFPKPTRSVPPPKPAPVKVDMQPRPIEVTNVQEQKKVRKEARRIEALKAPKLEVITQEHIDFDLRRAIIQSAILERPYRD</sequence>
<feature type="region of interest" description="Disordered" evidence="1">
    <location>
        <begin position="26"/>
        <end position="82"/>
    </location>
</feature>
<dbReference type="Proteomes" id="UP000294752">
    <property type="component" value="Unassembled WGS sequence"/>
</dbReference>
<dbReference type="EMBL" id="SNZV01000008">
    <property type="protein sequence ID" value="TDS11111.1"/>
    <property type="molecule type" value="Genomic_DNA"/>
</dbReference>
<comment type="caution">
    <text evidence="2">The sequence shown here is derived from an EMBL/GenBank/DDBJ whole genome shotgun (WGS) entry which is preliminary data.</text>
</comment>
<feature type="compositionally biased region" description="Pro residues" evidence="1">
    <location>
        <begin position="57"/>
        <end position="72"/>
    </location>
</feature>
<evidence type="ECO:0000313" key="2">
    <source>
        <dbReference type="EMBL" id="TDS11111.1"/>
    </source>
</evidence>
<gene>
    <name evidence="2" type="ORF">B0I21_108171</name>
</gene>
<proteinExistence type="predicted"/>
<reference evidence="2 3" key="1">
    <citation type="submission" date="2019-03" db="EMBL/GenBank/DDBJ databases">
        <title>Genomic Encyclopedia of Type Strains, Phase III (KMG-III): the genomes of soil and plant-associated and newly described type strains.</title>
        <authorList>
            <person name="Whitman W."/>
        </authorList>
    </citation>
    <scope>NUCLEOTIDE SEQUENCE [LARGE SCALE GENOMIC DNA]</scope>
    <source>
        <strain evidence="2 3">CGMCC 1.12801</strain>
    </source>
</reference>
<organism evidence="2 3">
    <name type="scientific">Sphingobacterium paludis</name>
    <dbReference type="NCBI Taxonomy" id="1476465"/>
    <lineage>
        <taxon>Bacteria</taxon>
        <taxon>Pseudomonadati</taxon>
        <taxon>Bacteroidota</taxon>
        <taxon>Sphingobacteriia</taxon>
        <taxon>Sphingobacteriales</taxon>
        <taxon>Sphingobacteriaceae</taxon>
        <taxon>Sphingobacterium</taxon>
    </lineage>
</organism>
<protein>
    <submittedName>
        <fullName evidence="2">Uncharacterized protein</fullName>
    </submittedName>
</protein>
<dbReference type="OrthoDB" id="793629at2"/>
<dbReference type="AlphaFoldDB" id="A0A4R7CSW5"/>
<accession>A0A4R7CSW5</accession>
<name>A0A4R7CSW5_9SPHI</name>
<feature type="compositionally biased region" description="Pro residues" evidence="1">
    <location>
        <begin position="35"/>
        <end position="47"/>
    </location>
</feature>